<dbReference type="Proteomes" id="UP000317691">
    <property type="component" value="Unassembled WGS sequence"/>
</dbReference>
<dbReference type="PANTHER" id="PTHR33209:SF2">
    <property type="entry name" value="CHROMOSOME UNDETERMINED SCAFFOLD_55, WHOLE GENOME SHOTGUN SEQUENCE"/>
    <property type="match status" value="1"/>
</dbReference>
<dbReference type="CDD" id="cd07018">
    <property type="entry name" value="S49_SppA_67K_type"/>
    <property type="match status" value="1"/>
</dbReference>
<dbReference type="Gene3D" id="3.90.226.10">
    <property type="entry name" value="2-enoyl-CoA Hydratase, Chain A, domain 1"/>
    <property type="match status" value="3"/>
</dbReference>
<gene>
    <name evidence="3" type="ORF">E6K79_10855</name>
</gene>
<dbReference type="EMBL" id="VBOZ01000033">
    <property type="protein sequence ID" value="TMQ63137.1"/>
    <property type="molecule type" value="Genomic_DNA"/>
</dbReference>
<dbReference type="Pfam" id="PF01343">
    <property type="entry name" value="Peptidase_S49"/>
    <property type="match status" value="2"/>
</dbReference>
<sequence>MMRPRSAFARAVVATAILFLATTGRAAAWEGLAPYAEESDVLSTSPSTDDGAIGAMFNPAQWGVLEKPELSFFWSDENVRPNHMDQWGVTAGAGLGFTLRRHDRQFPGGARNVTDYQIGFGSGSGRHFEGMALGFSGPGKGAFARQNYFAAGDIARPTRWLSFGTTGRIALQGGDHDAGVDVGIRPLSDARITIFGDYSLSRGERWDDGPLAGGIEVRPIPGLQAAIRYGDQDRFQVTVGVVLDRAGFRATPHFDKDANLGATRYAIRLNPPIKGFDLDGKRNSKRRFVEIDLKGRVAYQAYRYWDPGTISLRGLTERIEFAIDDPTVGGVVLNLSGLEANPAMLWEIREKLLALKQRGKKVIVYADNLNLGKLYLASVADRLVMDPRGSLLMPGIQISRTYMKGLLAKLGVGFDEWRFYKYKSALEAFSRDNMSAADREQLQAVADDAYAELANGVAQSGRATREDFDRVVNEEPFLYASRLLELKWVDALGRADSVKAVVKMVGGRRARLASYPTLLERRWRPDEEWGPKPTLALVYAIGECAMDDGIKARASSKAIRQLRENRDVKAVVMRADSPGGDPLASDLVAGEIRALKAARKPVFVSQGRVAGSGGYWISMDADTITTTPFTVTGSIGVIGGWAWNEGFGEKTGFSSDRVQVGKSADLLGGIRLPILGATLPERNLDAAERKQIERSFAELYDDFTQKVASARRLDVARVRELGEGRIYLGRPAVENRLVDRVATLDETIEAAKRAAGIPEKRNVQVVEYPKAPLFRLPMFLRGVLGPAARANAAAGTLPLSAPGLSYEARVLQAILDQPGRPLLLIPGSVLPSELEAVP</sequence>
<dbReference type="GO" id="GO:0006508">
    <property type="term" value="P:proteolysis"/>
    <property type="evidence" value="ECO:0007669"/>
    <property type="project" value="InterPro"/>
</dbReference>
<dbReference type="AlphaFoldDB" id="A0A538THN7"/>
<feature type="signal peptide" evidence="1">
    <location>
        <begin position="1"/>
        <end position="26"/>
    </location>
</feature>
<comment type="caution">
    <text evidence="3">The sequence shown here is derived from an EMBL/GenBank/DDBJ whole genome shotgun (WGS) entry which is preliminary data.</text>
</comment>
<keyword evidence="1" id="KW-0732">Signal</keyword>
<feature type="domain" description="Peptidase S49" evidence="2">
    <location>
        <begin position="355"/>
        <end position="502"/>
    </location>
</feature>
<accession>A0A538THN7</accession>
<dbReference type="CDD" id="cd07023">
    <property type="entry name" value="S49_Sppa_N_C"/>
    <property type="match status" value="1"/>
</dbReference>
<protein>
    <recommendedName>
        <fullName evidence="2">Peptidase S49 domain-containing protein</fullName>
    </recommendedName>
</protein>
<reference evidence="3 4" key="1">
    <citation type="journal article" date="2019" name="Nat. Microbiol.">
        <title>Mediterranean grassland soil C-N compound turnover is dependent on rainfall and depth, and is mediated by genomically divergent microorganisms.</title>
        <authorList>
            <person name="Diamond S."/>
            <person name="Andeer P.F."/>
            <person name="Li Z."/>
            <person name="Crits-Christoph A."/>
            <person name="Burstein D."/>
            <person name="Anantharaman K."/>
            <person name="Lane K.R."/>
            <person name="Thomas B.C."/>
            <person name="Pan C."/>
            <person name="Northen T.R."/>
            <person name="Banfield J.F."/>
        </authorList>
    </citation>
    <scope>NUCLEOTIDE SEQUENCE [LARGE SCALE GENOMIC DNA]</scope>
    <source>
        <strain evidence="3">WS_9</strain>
    </source>
</reference>
<dbReference type="SUPFAM" id="SSF52096">
    <property type="entry name" value="ClpP/crotonase"/>
    <property type="match status" value="2"/>
</dbReference>
<dbReference type="InterPro" id="IPR047217">
    <property type="entry name" value="S49_SppA_67K_type_N"/>
</dbReference>
<name>A0A538THN7_UNCEI</name>
<dbReference type="PANTHER" id="PTHR33209">
    <property type="entry name" value="PROTEASE 4"/>
    <property type="match status" value="1"/>
</dbReference>
<dbReference type="InterPro" id="IPR047272">
    <property type="entry name" value="S49_SppA_C"/>
</dbReference>
<proteinExistence type="predicted"/>
<feature type="domain" description="Peptidase S49" evidence="2">
    <location>
        <begin position="595"/>
        <end position="756"/>
    </location>
</feature>
<dbReference type="InterPro" id="IPR029045">
    <property type="entry name" value="ClpP/crotonase-like_dom_sf"/>
</dbReference>
<feature type="chain" id="PRO_5021810918" description="Peptidase S49 domain-containing protein" evidence="1">
    <location>
        <begin position="27"/>
        <end position="838"/>
    </location>
</feature>
<evidence type="ECO:0000256" key="1">
    <source>
        <dbReference type="SAM" id="SignalP"/>
    </source>
</evidence>
<evidence type="ECO:0000313" key="3">
    <source>
        <dbReference type="EMBL" id="TMQ63137.1"/>
    </source>
</evidence>
<evidence type="ECO:0000259" key="2">
    <source>
        <dbReference type="Pfam" id="PF01343"/>
    </source>
</evidence>
<dbReference type="GO" id="GO:0008233">
    <property type="term" value="F:peptidase activity"/>
    <property type="evidence" value="ECO:0007669"/>
    <property type="project" value="InterPro"/>
</dbReference>
<evidence type="ECO:0000313" key="4">
    <source>
        <dbReference type="Proteomes" id="UP000317691"/>
    </source>
</evidence>
<dbReference type="InterPro" id="IPR002142">
    <property type="entry name" value="Peptidase_S49"/>
</dbReference>
<organism evidence="3 4">
    <name type="scientific">Eiseniibacteriota bacterium</name>
    <dbReference type="NCBI Taxonomy" id="2212470"/>
    <lineage>
        <taxon>Bacteria</taxon>
        <taxon>Candidatus Eiseniibacteriota</taxon>
    </lineage>
</organism>